<sequence>MEKLENVELILEQMKLFLAKKDFTCTLIIYKIISEKVVDEIPKFKELLQFALQPIVNVRPRRNFPYVNFIVADSDCNYGLLSPCLSRAAFLVHRSKNHDLQKLPAVGVGAPST</sequence>
<dbReference type="Pfam" id="PF22241">
    <property type="entry name" value="PSMD12-CSN4_N"/>
    <property type="match status" value="1"/>
</dbReference>
<feature type="domain" description="PSMD12/CSN4-like N-terminal" evidence="1">
    <location>
        <begin position="1"/>
        <end position="50"/>
    </location>
</feature>
<evidence type="ECO:0000259" key="1">
    <source>
        <dbReference type="Pfam" id="PF22241"/>
    </source>
</evidence>
<evidence type="ECO:0000313" key="3">
    <source>
        <dbReference type="Proteomes" id="UP001234178"/>
    </source>
</evidence>
<keyword evidence="3" id="KW-1185">Reference proteome</keyword>
<evidence type="ECO:0000313" key="2">
    <source>
        <dbReference type="EMBL" id="KAK4026408.1"/>
    </source>
</evidence>
<dbReference type="EMBL" id="JAOYFB010000038">
    <property type="protein sequence ID" value="KAK4026408.1"/>
    <property type="molecule type" value="Genomic_DNA"/>
</dbReference>
<dbReference type="Proteomes" id="UP001234178">
    <property type="component" value="Unassembled WGS sequence"/>
</dbReference>
<comment type="caution">
    <text evidence="2">The sequence shown here is derived from an EMBL/GenBank/DDBJ whole genome shotgun (WGS) entry which is preliminary data.</text>
</comment>
<proteinExistence type="predicted"/>
<dbReference type="InterPro" id="IPR054559">
    <property type="entry name" value="PSMD12-CSN4-like_N"/>
</dbReference>
<name>A0ABR0AMR1_9CRUS</name>
<gene>
    <name evidence="2" type="ORF">OUZ56_015406</name>
</gene>
<organism evidence="2 3">
    <name type="scientific">Daphnia magna</name>
    <dbReference type="NCBI Taxonomy" id="35525"/>
    <lineage>
        <taxon>Eukaryota</taxon>
        <taxon>Metazoa</taxon>
        <taxon>Ecdysozoa</taxon>
        <taxon>Arthropoda</taxon>
        <taxon>Crustacea</taxon>
        <taxon>Branchiopoda</taxon>
        <taxon>Diplostraca</taxon>
        <taxon>Cladocera</taxon>
        <taxon>Anomopoda</taxon>
        <taxon>Daphniidae</taxon>
        <taxon>Daphnia</taxon>
    </lineage>
</organism>
<protein>
    <recommendedName>
        <fullName evidence="1">PSMD12/CSN4-like N-terminal domain-containing protein</fullName>
    </recommendedName>
</protein>
<accession>A0ABR0AMR1</accession>
<reference evidence="2 3" key="1">
    <citation type="journal article" date="2023" name="Nucleic Acids Res.">
        <title>The hologenome of Daphnia magna reveals possible DNA methylation and microbiome-mediated evolution of the host genome.</title>
        <authorList>
            <person name="Chaturvedi A."/>
            <person name="Li X."/>
            <person name="Dhandapani V."/>
            <person name="Marshall H."/>
            <person name="Kissane S."/>
            <person name="Cuenca-Cambronero M."/>
            <person name="Asole G."/>
            <person name="Calvet F."/>
            <person name="Ruiz-Romero M."/>
            <person name="Marangio P."/>
            <person name="Guigo R."/>
            <person name="Rago D."/>
            <person name="Mirbahai L."/>
            <person name="Eastwood N."/>
            <person name="Colbourne J.K."/>
            <person name="Zhou J."/>
            <person name="Mallon E."/>
            <person name="Orsini L."/>
        </authorList>
    </citation>
    <scope>NUCLEOTIDE SEQUENCE [LARGE SCALE GENOMIC DNA]</scope>
    <source>
        <strain evidence="2">LRV0_1</strain>
    </source>
</reference>